<evidence type="ECO:0000256" key="3">
    <source>
        <dbReference type="ARBA" id="ARBA00022737"/>
    </source>
</evidence>
<dbReference type="EMBL" id="CP031390">
    <property type="protein sequence ID" value="QPH16575.1"/>
    <property type="molecule type" value="Genomic_DNA"/>
</dbReference>
<dbReference type="OrthoDB" id="412109at2759"/>
<feature type="region of interest" description="Disordered" evidence="6">
    <location>
        <begin position="1"/>
        <end position="159"/>
    </location>
</feature>
<name>A0A7U3Q1D0_EPIFF</name>
<feature type="compositionally biased region" description="Pro residues" evidence="6">
    <location>
        <begin position="138"/>
        <end position="150"/>
    </location>
</feature>
<gene>
    <name evidence="7" type="ORF">C2857_001256</name>
</gene>
<feature type="compositionally biased region" description="Basic residues" evidence="6">
    <location>
        <begin position="79"/>
        <end position="106"/>
    </location>
</feature>
<evidence type="ECO:0008006" key="9">
    <source>
        <dbReference type="Google" id="ProtNLM"/>
    </source>
</evidence>
<organism evidence="7 8">
    <name type="scientific">Epichloe festucae (strain Fl1)</name>
    <dbReference type="NCBI Taxonomy" id="877507"/>
    <lineage>
        <taxon>Eukaryota</taxon>
        <taxon>Fungi</taxon>
        <taxon>Dikarya</taxon>
        <taxon>Ascomycota</taxon>
        <taxon>Pezizomycotina</taxon>
        <taxon>Sordariomycetes</taxon>
        <taxon>Hypocreomycetidae</taxon>
        <taxon>Hypocreales</taxon>
        <taxon>Clavicipitaceae</taxon>
        <taxon>Epichloe</taxon>
    </lineage>
</organism>
<accession>A0A7U3Q1D0</accession>
<feature type="region of interest" description="Disordered" evidence="6">
    <location>
        <begin position="222"/>
        <end position="250"/>
    </location>
</feature>
<evidence type="ECO:0000313" key="8">
    <source>
        <dbReference type="Proteomes" id="UP000594364"/>
    </source>
</evidence>
<proteinExistence type="predicted"/>
<feature type="compositionally biased region" description="Basic residues" evidence="6">
    <location>
        <begin position="121"/>
        <end position="134"/>
    </location>
</feature>
<keyword evidence="8" id="KW-1185">Reference proteome</keyword>
<comment type="subcellular location">
    <subcellularLocation>
        <location evidence="1">Nucleus</location>
    </subcellularLocation>
</comment>
<dbReference type="Proteomes" id="UP000594364">
    <property type="component" value="Chromosome 6"/>
</dbReference>
<evidence type="ECO:0000256" key="6">
    <source>
        <dbReference type="SAM" id="MobiDB-lite"/>
    </source>
</evidence>
<dbReference type="AlphaFoldDB" id="A0A7U3Q1D0"/>
<dbReference type="PANTHER" id="PTHR15263">
    <property type="entry name" value="I-KAPPA-B-LIKE PROTEIN IKBL"/>
    <property type="match status" value="1"/>
</dbReference>
<evidence type="ECO:0000256" key="2">
    <source>
        <dbReference type="ARBA" id="ARBA00022553"/>
    </source>
</evidence>
<keyword evidence="2" id="KW-0597">Phosphoprotein</keyword>
<keyword evidence="4" id="KW-0040">ANK repeat</keyword>
<evidence type="ECO:0000256" key="4">
    <source>
        <dbReference type="ARBA" id="ARBA00023043"/>
    </source>
</evidence>
<reference evidence="7 8" key="1">
    <citation type="journal article" date="2018" name="PLoS Genet.">
        <title>Repeat elements organise 3D genome structure and mediate transcription in the filamentous fungus Epichloe festucae.</title>
        <authorList>
            <person name="Winter D.J."/>
            <person name="Ganley A.R.D."/>
            <person name="Young C.A."/>
            <person name="Liachko I."/>
            <person name="Schardl C.L."/>
            <person name="Dupont P.Y."/>
            <person name="Berry D."/>
            <person name="Ram A."/>
            <person name="Scott B."/>
            <person name="Cox M.P."/>
        </authorList>
    </citation>
    <scope>NUCLEOTIDE SEQUENCE [LARGE SCALE GENOMIC DNA]</scope>
    <source>
        <strain evidence="7 8">Fl1</strain>
    </source>
</reference>
<evidence type="ECO:0000313" key="7">
    <source>
        <dbReference type="EMBL" id="QPH16575.1"/>
    </source>
</evidence>
<feature type="compositionally biased region" description="Basic and acidic residues" evidence="6">
    <location>
        <begin position="38"/>
        <end position="49"/>
    </location>
</feature>
<dbReference type="GO" id="GO:0005634">
    <property type="term" value="C:nucleus"/>
    <property type="evidence" value="ECO:0007669"/>
    <property type="project" value="UniProtKB-SubCell"/>
</dbReference>
<protein>
    <recommendedName>
        <fullName evidence="9">J domain-containing protein</fullName>
    </recommendedName>
</protein>
<dbReference type="GO" id="GO:0043124">
    <property type="term" value="P:negative regulation of canonical NF-kappaB signal transduction"/>
    <property type="evidence" value="ECO:0007669"/>
    <property type="project" value="InterPro"/>
</dbReference>
<sequence>MTDSAPSPKRRHILSSINPHAHKDAVSQPPPKNPTHGDGGETNHNDGHVGSRNSFREPATPDLNSKGDLHPDESQTLPRRSRLKLKSEKSRRHRTCRDRHSRHSRRSHDDNEAFSKSHSSSSRHHHHHRRRGHRERSPTPPNAHDPPPLDPEAAFRESLFDAMADDEGASYWESVYGQPIHVYSNEKVSPTGELEQMTEEEYAAYVRQKMWEKTHAGLLEERAKREQRRKQEQEEEERTRKLQREMEQSLRRGEERRQKRRWIAQWEEYSRAWATWDGTMETLAWPVDGNSREGISISEKDVRSFYVRGLELESIGERELVSKLKEERVRWHPDKMQQRLGGKVDDKVMRDVTAVFQIIDKLWADLRPRT</sequence>
<evidence type="ECO:0000256" key="5">
    <source>
        <dbReference type="ARBA" id="ARBA00023242"/>
    </source>
</evidence>
<keyword evidence="3" id="KW-0677">Repeat</keyword>
<dbReference type="PANTHER" id="PTHR15263:SF1">
    <property type="entry name" value="NF-KAPPA-B INHIBITOR-LIKE PROTEIN 1"/>
    <property type="match status" value="1"/>
</dbReference>
<dbReference type="InterPro" id="IPR038753">
    <property type="entry name" value="NFKBIL1"/>
</dbReference>
<keyword evidence="5" id="KW-0539">Nucleus</keyword>
<evidence type="ECO:0000256" key="1">
    <source>
        <dbReference type="ARBA" id="ARBA00004123"/>
    </source>
</evidence>